<keyword evidence="4" id="KW-0456">Lyase</keyword>
<comment type="caution">
    <text evidence="7">The sequence shown here is derived from an EMBL/GenBank/DDBJ whole genome shotgun (WGS) entry which is preliminary data.</text>
</comment>
<evidence type="ECO:0000256" key="1">
    <source>
        <dbReference type="ARBA" id="ARBA00001911"/>
    </source>
</evidence>
<dbReference type="PANTHER" id="PTHR43078">
    <property type="entry name" value="UDP-GLUCURONIC ACID DECARBOXYLASE-RELATED"/>
    <property type="match status" value="1"/>
</dbReference>
<dbReference type="InterPro" id="IPR001509">
    <property type="entry name" value="Epimerase_deHydtase"/>
</dbReference>
<gene>
    <name evidence="7" type="ORF">A2134_00070</name>
</gene>
<protein>
    <recommendedName>
        <fullName evidence="6">NAD-dependent epimerase/dehydratase domain-containing protein</fullName>
    </recommendedName>
</protein>
<keyword evidence="5" id="KW-1133">Transmembrane helix</keyword>
<evidence type="ECO:0000313" key="8">
    <source>
        <dbReference type="Proteomes" id="UP000178162"/>
    </source>
</evidence>
<comment type="cofactor">
    <cofactor evidence="1">
        <name>NAD(+)</name>
        <dbReference type="ChEBI" id="CHEBI:57540"/>
    </cofactor>
</comment>
<dbReference type="PANTHER" id="PTHR43078:SF6">
    <property type="entry name" value="UDP-GLUCURONIC ACID DECARBOXYLASE 1"/>
    <property type="match status" value="1"/>
</dbReference>
<accession>A0A1G1WCB1</accession>
<evidence type="ECO:0000256" key="5">
    <source>
        <dbReference type="SAM" id="Phobius"/>
    </source>
</evidence>
<organism evidence="7 8">
    <name type="scientific">Candidatus Woykebacteria bacterium RBG_16_39_9b</name>
    <dbReference type="NCBI Taxonomy" id="1802595"/>
    <lineage>
        <taxon>Bacteria</taxon>
        <taxon>Candidatus Woykeibacteriota</taxon>
    </lineage>
</organism>
<dbReference type="SUPFAM" id="SSF51735">
    <property type="entry name" value="NAD(P)-binding Rossmann-fold domains"/>
    <property type="match status" value="1"/>
</dbReference>
<evidence type="ECO:0000256" key="4">
    <source>
        <dbReference type="ARBA" id="ARBA00023239"/>
    </source>
</evidence>
<dbReference type="Proteomes" id="UP000178162">
    <property type="component" value="Unassembled WGS sequence"/>
</dbReference>
<evidence type="ECO:0000256" key="2">
    <source>
        <dbReference type="ARBA" id="ARBA00022793"/>
    </source>
</evidence>
<dbReference type="EMBL" id="MHCR01000018">
    <property type="protein sequence ID" value="OGY25325.1"/>
    <property type="molecule type" value="Genomic_DNA"/>
</dbReference>
<dbReference type="InterPro" id="IPR036291">
    <property type="entry name" value="NAD(P)-bd_dom_sf"/>
</dbReference>
<dbReference type="STRING" id="1802595.A2134_00070"/>
<evidence type="ECO:0000313" key="7">
    <source>
        <dbReference type="EMBL" id="OGY25325.1"/>
    </source>
</evidence>
<name>A0A1G1WCB1_9BACT</name>
<sequence>MKAARNEVIKKFQKDNKKTALIAGGSGFIGSNLVEALLENEIYCIVVDNFSTGSKENLKAILTNSDSTILDLDIAEKEVEINNRKIDYVFHLARVQELADKEPSLEALLVNSLGTKNLLDLARKHDSKFILVSSADIYEAAISNTSIAGYFGKNLHDQVEMSHHEAKRFAEVLTFEYFKKYSVDSTIVRVKDVYGPRMSLSEDNELTVLISEAIKKNTLEMVGDGLKTLNPTFITDVISGLMKVYTSDFNGEIFTLVNPEKYTVRAVAETLRSLVGNIEIIQKKGKKSLEFPYYQLDVSSTQEKLNWYPRKSLKEGLLDTIAFDSQDQLKGETAAVVQQEKPPKQIRIKKGYLRVLLVFASAALVLLTSIYPTFAMIFNKEVGEKYLTQAITAQTEGRFSEANKKSAQAGSFFSQGDNNLRNIFWIASLLHQRDKLVEIEKLLLAEKNMAFSANLTSSALFNLQGDNLIKFSTEESLKQEVEDIRSKLENAGVKLELSRAFMASISESKLPGFAHRDFMNMRLLIDQQDNLISSYEQELSAVNLGE</sequence>
<keyword evidence="5" id="KW-0472">Membrane</keyword>
<keyword evidence="5" id="KW-0812">Transmembrane</keyword>
<dbReference type="AlphaFoldDB" id="A0A1G1WCB1"/>
<dbReference type="GO" id="GO:0070403">
    <property type="term" value="F:NAD+ binding"/>
    <property type="evidence" value="ECO:0007669"/>
    <property type="project" value="InterPro"/>
</dbReference>
<feature type="domain" description="NAD-dependent epimerase/dehydratase" evidence="6">
    <location>
        <begin position="20"/>
        <end position="253"/>
    </location>
</feature>
<proteinExistence type="predicted"/>
<dbReference type="Pfam" id="PF01370">
    <property type="entry name" value="Epimerase"/>
    <property type="match status" value="1"/>
</dbReference>
<reference evidence="7 8" key="1">
    <citation type="journal article" date="2016" name="Nat. Commun.">
        <title>Thousands of microbial genomes shed light on interconnected biogeochemical processes in an aquifer system.</title>
        <authorList>
            <person name="Anantharaman K."/>
            <person name="Brown C.T."/>
            <person name="Hug L.A."/>
            <person name="Sharon I."/>
            <person name="Castelle C.J."/>
            <person name="Probst A.J."/>
            <person name="Thomas B.C."/>
            <person name="Singh A."/>
            <person name="Wilkins M.J."/>
            <person name="Karaoz U."/>
            <person name="Brodie E.L."/>
            <person name="Williams K.H."/>
            <person name="Hubbard S.S."/>
            <person name="Banfield J.F."/>
        </authorList>
    </citation>
    <scope>NUCLEOTIDE SEQUENCE [LARGE SCALE GENOMIC DNA]</scope>
</reference>
<dbReference type="InterPro" id="IPR044516">
    <property type="entry name" value="UXS-like"/>
</dbReference>
<dbReference type="Gene3D" id="3.40.50.720">
    <property type="entry name" value="NAD(P)-binding Rossmann-like Domain"/>
    <property type="match status" value="1"/>
</dbReference>
<dbReference type="GO" id="GO:0048040">
    <property type="term" value="F:UDP-glucuronate decarboxylase activity"/>
    <property type="evidence" value="ECO:0007669"/>
    <property type="project" value="TreeGrafter"/>
</dbReference>
<dbReference type="GO" id="GO:0042732">
    <property type="term" value="P:D-xylose metabolic process"/>
    <property type="evidence" value="ECO:0007669"/>
    <property type="project" value="InterPro"/>
</dbReference>
<keyword evidence="2" id="KW-0210">Decarboxylase</keyword>
<evidence type="ECO:0000259" key="6">
    <source>
        <dbReference type="Pfam" id="PF01370"/>
    </source>
</evidence>
<dbReference type="GO" id="GO:0005737">
    <property type="term" value="C:cytoplasm"/>
    <property type="evidence" value="ECO:0007669"/>
    <property type="project" value="TreeGrafter"/>
</dbReference>
<evidence type="ECO:0000256" key="3">
    <source>
        <dbReference type="ARBA" id="ARBA00023027"/>
    </source>
</evidence>
<keyword evidence="3" id="KW-0520">NAD</keyword>
<feature type="transmembrane region" description="Helical" evidence="5">
    <location>
        <begin position="351"/>
        <end position="371"/>
    </location>
</feature>